<name>A0A1V6PX71_9EURO</name>
<reference evidence="3" key="1">
    <citation type="journal article" date="2017" name="Nat. Microbiol.">
        <title>Global analysis of biosynthetic gene clusters reveals vast potential of secondary metabolite production in Penicillium species.</title>
        <authorList>
            <person name="Nielsen J.C."/>
            <person name="Grijseels S."/>
            <person name="Prigent S."/>
            <person name="Ji B."/>
            <person name="Dainat J."/>
            <person name="Nielsen K.F."/>
            <person name="Frisvad J.C."/>
            <person name="Workman M."/>
            <person name="Nielsen J."/>
        </authorList>
    </citation>
    <scope>NUCLEOTIDE SEQUENCE [LARGE SCALE GENOMIC DNA]</scope>
    <source>
        <strain evidence="3">IBT 31811</strain>
    </source>
</reference>
<keyword evidence="1" id="KW-0732">Signal</keyword>
<dbReference type="Proteomes" id="UP000191672">
    <property type="component" value="Unassembled WGS sequence"/>
</dbReference>
<feature type="signal peptide" evidence="1">
    <location>
        <begin position="1"/>
        <end position="18"/>
    </location>
</feature>
<evidence type="ECO:0000313" key="3">
    <source>
        <dbReference type="Proteomes" id="UP000191672"/>
    </source>
</evidence>
<organism evidence="2 3">
    <name type="scientific">Penicillium antarcticum</name>
    <dbReference type="NCBI Taxonomy" id="416450"/>
    <lineage>
        <taxon>Eukaryota</taxon>
        <taxon>Fungi</taxon>
        <taxon>Dikarya</taxon>
        <taxon>Ascomycota</taxon>
        <taxon>Pezizomycotina</taxon>
        <taxon>Eurotiomycetes</taxon>
        <taxon>Eurotiomycetidae</taxon>
        <taxon>Eurotiales</taxon>
        <taxon>Aspergillaceae</taxon>
        <taxon>Penicillium</taxon>
    </lineage>
</organism>
<keyword evidence="3" id="KW-1185">Reference proteome</keyword>
<accession>A0A1V6PX71</accession>
<protein>
    <submittedName>
        <fullName evidence="2">Uncharacterized protein</fullName>
    </submittedName>
</protein>
<feature type="chain" id="PRO_5010724275" evidence="1">
    <location>
        <begin position="19"/>
        <end position="180"/>
    </location>
</feature>
<evidence type="ECO:0000313" key="2">
    <source>
        <dbReference type="EMBL" id="OQD81563.1"/>
    </source>
</evidence>
<gene>
    <name evidence="2" type="ORF">PENANT_c026G04684</name>
</gene>
<comment type="caution">
    <text evidence="2">The sequence shown here is derived from an EMBL/GenBank/DDBJ whole genome shotgun (WGS) entry which is preliminary data.</text>
</comment>
<dbReference type="EMBL" id="MDYN01000026">
    <property type="protein sequence ID" value="OQD81563.1"/>
    <property type="molecule type" value="Genomic_DNA"/>
</dbReference>
<sequence>MMLTHLTVMGCLLELTNGHCVLVKRMLIYINKVYHGSIEQSGIFVLGIRELGDALTSSAMLENQLFDFTHTDGLPMVGDGLFPPTAGFGMLINAFDEGLPCYTANKAMRVYLCNGSLVLGGYSSGSEVLTCQIPTPLYKGKNECLMVNYLTDVAECRLVARGANGVNALLILGMERMHLS</sequence>
<dbReference type="AlphaFoldDB" id="A0A1V6PX71"/>
<evidence type="ECO:0000256" key="1">
    <source>
        <dbReference type="SAM" id="SignalP"/>
    </source>
</evidence>
<proteinExistence type="predicted"/>